<dbReference type="KEGG" id="mmt:Metme_0865"/>
<feature type="signal peptide" evidence="1">
    <location>
        <begin position="1"/>
        <end position="21"/>
    </location>
</feature>
<sequence>MNWLKRNLLYFVPLLALAAVASDVQSAVLIDDFSTAQSVMNGSSGPVNVTGSQLSNLTRIITATASPNDAETTVEINHGFLNIYNDFGSTGTASIFYSFDAANLASIADGLLFNIRLIDLSAEIELIANGTSRFDFANIGVQSLYEIEFAQFSDSSVFSHLVSLRLNFRGAEDWDGQFGPLTADSSNVPEPSTLFLLTFGLGILGYSRAYRIAKNVSVS</sequence>
<keyword evidence="1" id="KW-0732">Signal</keyword>
<dbReference type="HOGENOM" id="CLU_1260219_0_0_6"/>
<proteinExistence type="predicted"/>
<name>G0A6K2_METMM</name>
<dbReference type="AlphaFoldDB" id="G0A6K2"/>
<evidence type="ECO:0000259" key="2">
    <source>
        <dbReference type="Pfam" id="PF07589"/>
    </source>
</evidence>
<dbReference type="InterPro" id="IPR013424">
    <property type="entry name" value="Ice-binding_C"/>
</dbReference>
<dbReference type="NCBIfam" id="TIGR02595">
    <property type="entry name" value="PEP_CTERM"/>
    <property type="match status" value="1"/>
</dbReference>
<evidence type="ECO:0000313" key="3">
    <source>
        <dbReference type="EMBL" id="AEF99303.1"/>
    </source>
</evidence>
<feature type="domain" description="Ice-binding protein C-terminal" evidence="2">
    <location>
        <begin position="188"/>
        <end position="208"/>
    </location>
</feature>
<reference key="2">
    <citation type="submission" date="2011-05" db="EMBL/GenBank/DDBJ databases">
        <title>Complete genome sequence of the aerobic marine methanotroph Methylomonas methanica MC09.</title>
        <authorList>
            <person name="Boden R."/>
            <person name="Cunliffe M."/>
            <person name="Scanlan J."/>
            <person name="Moussard H."/>
            <person name="Kits K.D."/>
            <person name="Klotz M."/>
            <person name="Jetten M."/>
            <person name="Vuilleumier S."/>
            <person name="Han J."/>
            <person name="Peters L."/>
            <person name="Mikhailova N."/>
            <person name="Teshima H."/>
            <person name="Tapia R."/>
            <person name="Kyrpides N."/>
            <person name="Ivanova N."/>
            <person name="Pagani I."/>
            <person name="Cheng J.-F."/>
            <person name="Goodwin L."/>
            <person name="Han C."/>
            <person name="Hauser L."/>
            <person name="Land M."/>
            <person name="Lapidus A."/>
            <person name="Lucas S."/>
            <person name="Pitluck S."/>
            <person name="Woyke T."/>
            <person name="Stein L.Y."/>
            <person name="Murrell C."/>
        </authorList>
    </citation>
    <scope>NUCLEOTIDE SEQUENCE</scope>
    <source>
        <strain>MC09</strain>
    </source>
</reference>
<evidence type="ECO:0000313" key="4">
    <source>
        <dbReference type="Proteomes" id="UP000008888"/>
    </source>
</evidence>
<dbReference type="Proteomes" id="UP000008888">
    <property type="component" value="Chromosome"/>
</dbReference>
<dbReference type="Pfam" id="PF07589">
    <property type="entry name" value="PEP-CTERM"/>
    <property type="match status" value="1"/>
</dbReference>
<evidence type="ECO:0000256" key="1">
    <source>
        <dbReference type="SAM" id="SignalP"/>
    </source>
</evidence>
<accession>G0A6K2</accession>
<dbReference type="EMBL" id="CP002738">
    <property type="protein sequence ID" value="AEF99303.1"/>
    <property type="molecule type" value="Genomic_DNA"/>
</dbReference>
<gene>
    <name evidence="3" type="ordered locus">Metme_0865</name>
</gene>
<protein>
    <submittedName>
        <fullName evidence="3">PEP motif putative anchor domain protein</fullName>
    </submittedName>
</protein>
<reference evidence="3 4" key="1">
    <citation type="journal article" date="2011" name="J. Bacteriol.">
        <title>Complete Genome Sequence of the Aerobic Marine Methanotroph Methylomonas methanica MC09.</title>
        <authorList>
            <person name="Boden R."/>
            <person name="Cunliffe M."/>
            <person name="Scanlan J."/>
            <person name="Moussard H."/>
            <person name="Kits K.D."/>
            <person name="Klotz M.G."/>
            <person name="Jetten M.S."/>
            <person name="Vuilleumier S."/>
            <person name="Han J."/>
            <person name="Peters L."/>
            <person name="Mikhailova N."/>
            <person name="Teshima H."/>
            <person name="Tapia R."/>
            <person name="Kyrpides N."/>
            <person name="Ivanova N."/>
            <person name="Pagani I."/>
            <person name="Cheng J.F."/>
            <person name="Goodwin L."/>
            <person name="Han C."/>
            <person name="Hauser L."/>
            <person name="Land M.L."/>
            <person name="Lapidus A."/>
            <person name="Lucas S."/>
            <person name="Pitluck S."/>
            <person name="Woyke T."/>
            <person name="Stein L."/>
            <person name="Murrell J.C."/>
        </authorList>
    </citation>
    <scope>NUCLEOTIDE SEQUENCE [LARGE SCALE GENOMIC DNA]</scope>
    <source>
        <strain evidence="3 4">MC09</strain>
    </source>
</reference>
<feature type="chain" id="PRO_5003396395" evidence="1">
    <location>
        <begin position="22"/>
        <end position="219"/>
    </location>
</feature>
<reference evidence="4" key="3">
    <citation type="submission" date="2011-05" db="EMBL/GenBank/DDBJ databases">
        <title>Complete sequence of Methylomonas methanica MC09.</title>
        <authorList>
            <consortium name="US DOE Joint Genome Institute"/>
            <person name="Lucas S."/>
            <person name="Han J."/>
            <person name="Lapidus A."/>
            <person name="Cheng J.-F."/>
            <person name="Goodwin L."/>
            <person name="Pitluck S."/>
            <person name="Peters L."/>
            <person name="Mikhailova N."/>
            <person name="Teshima H."/>
            <person name="Han C."/>
            <person name="Tapia R."/>
            <person name="Land M."/>
            <person name="Hauser L."/>
            <person name="Kyrpides N."/>
            <person name="Ivanova N."/>
            <person name="Pagani I."/>
            <person name="Stein L."/>
            <person name="Woyke T."/>
        </authorList>
    </citation>
    <scope>NUCLEOTIDE SEQUENCE [LARGE SCALE GENOMIC DNA]</scope>
    <source>
        <strain evidence="4">MC09</strain>
    </source>
</reference>
<keyword evidence="4" id="KW-1185">Reference proteome</keyword>
<organism evidence="3 4">
    <name type="scientific">Methylomonas methanica (strain DSM 25384 / MC09)</name>
    <dbReference type="NCBI Taxonomy" id="857087"/>
    <lineage>
        <taxon>Bacteria</taxon>
        <taxon>Pseudomonadati</taxon>
        <taxon>Pseudomonadota</taxon>
        <taxon>Gammaproteobacteria</taxon>
        <taxon>Methylococcales</taxon>
        <taxon>Methylococcaceae</taxon>
        <taxon>Methylomonas</taxon>
    </lineage>
</organism>